<dbReference type="PANTHER" id="PTHR31973:SF197">
    <property type="entry name" value="SWIM-TYPE DOMAIN-CONTAINING PROTEIN"/>
    <property type="match status" value="1"/>
</dbReference>
<protein>
    <submittedName>
        <fullName evidence="2">Uncharacterized protein</fullName>
    </submittedName>
</protein>
<feature type="compositionally biased region" description="Polar residues" evidence="1">
    <location>
        <begin position="360"/>
        <end position="369"/>
    </location>
</feature>
<feature type="compositionally biased region" description="Basic residues" evidence="1">
    <location>
        <begin position="218"/>
        <end position="232"/>
    </location>
</feature>
<proteinExistence type="predicted"/>
<keyword evidence="3" id="KW-1185">Reference proteome</keyword>
<reference evidence="2" key="1">
    <citation type="submission" date="2023-08" db="EMBL/GenBank/DDBJ databases">
        <title>A de novo genome assembly of Solanum verrucosum Schlechtendal, a Mexican diploid species geographically isolated from the other diploid A-genome species in potato relatives.</title>
        <authorList>
            <person name="Hosaka K."/>
        </authorList>
    </citation>
    <scope>NUCLEOTIDE SEQUENCE</scope>
    <source>
        <tissue evidence="2">Young leaves</tissue>
    </source>
</reference>
<evidence type="ECO:0000256" key="1">
    <source>
        <dbReference type="SAM" id="MobiDB-lite"/>
    </source>
</evidence>
<name>A0AAF0ZS34_SOLVR</name>
<gene>
    <name evidence="2" type="ORF">MTR67_040835</name>
</gene>
<feature type="compositionally biased region" description="Pro residues" evidence="1">
    <location>
        <begin position="282"/>
        <end position="298"/>
    </location>
</feature>
<feature type="compositionally biased region" description="Polar residues" evidence="1">
    <location>
        <begin position="304"/>
        <end position="320"/>
    </location>
</feature>
<dbReference type="EMBL" id="CP133620">
    <property type="protein sequence ID" value="WMV47450.1"/>
    <property type="molecule type" value="Genomic_DNA"/>
</dbReference>
<accession>A0AAF0ZS34</accession>
<evidence type="ECO:0000313" key="2">
    <source>
        <dbReference type="EMBL" id="WMV47450.1"/>
    </source>
</evidence>
<dbReference type="AlphaFoldDB" id="A0AAF0ZS34"/>
<organism evidence="2 3">
    <name type="scientific">Solanum verrucosum</name>
    <dbReference type="NCBI Taxonomy" id="315347"/>
    <lineage>
        <taxon>Eukaryota</taxon>
        <taxon>Viridiplantae</taxon>
        <taxon>Streptophyta</taxon>
        <taxon>Embryophyta</taxon>
        <taxon>Tracheophyta</taxon>
        <taxon>Spermatophyta</taxon>
        <taxon>Magnoliopsida</taxon>
        <taxon>eudicotyledons</taxon>
        <taxon>Gunneridae</taxon>
        <taxon>Pentapetalae</taxon>
        <taxon>asterids</taxon>
        <taxon>lamiids</taxon>
        <taxon>Solanales</taxon>
        <taxon>Solanaceae</taxon>
        <taxon>Solanoideae</taxon>
        <taxon>Solaneae</taxon>
        <taxon>Solanum</taxon>
    </lineage>
</organism>
<dbReference type="PANTHER" id="PTHR31973">
    <property type="entry name" value="POLYPROTEIN, PUTATIVE-RELATED"/>
    <property type="match status" value="1"/>
</dbReference>
<feature type="non-terminal residue" evidence="2">
    <location>
        <position position="369"/>
    </location>
</feature>
<evidence type="ECO:0000313" key="3">
    <source>
        <dbReference type="Proteomes" id="UP001234989"/>
    </source>
</evidence>
<feature type="region of interest" description="Disordered" evidence="1">
    <location>
        <begin position="216"/>
        <end position="369"/>
    </location>
</feature>
<dbReference type="Proteomes" id="UP001234989">
    <property type="component" value="Chromosome 9"/>
</dbReference>
<sequence>MQKGLEIAITDHLPNVEHRMCARHILTNWSKRWRGLERKKCFWRCARSTFEAELKDNISYMKRLGNNIVNHLLYYNPERWSKLYFNFTSKCDVVDNNMAECFNSWILAARHKTIITMLEEIRVKMMKRIRQMREFCNTWICDISPMAMKVLQDNTTKSMKCNIDGIQIQGMRKLDPINYISHWYNRETYMKTYNYFIQPVMNLKMWPESQNISVIPPHVRKMPRRPGKKRKKEQGETSKTGKLSKRGIEMSCSTCHNKGHNKRKCPLGAPASGTSFTAGPSSRPPSGPAAPSSRPPSGPAAAPTSTQTVVPAAAPTSTQIAGPRATPNAPTERGRGRPKGSTEKGSVASRTRMVGMGALHTQSGATIIN</sequence>